<dbReference type="OrthoDB" id="9811599at2"/>
<protein>
    <submittedName>
        <fullName evidence="1">Uncharacterized protein</fullName>
    </submittedName>
</protein>
<evidence type="ECO:0000313" key="2">
    <source>
        <dbReference type="Proteomes" id="UP000031802"/>
    </source>
</evidence>
<accession>A0A0B8T310</accession>
<dbReference type="Proteomes" id="UP000031802">
    <property type="component" value="Unassembled WGS sequence"/>
</dbReference>
<dbReference type="AlphaFoldDB" id="A0A0B8T310"/>
<proteinExistence type="predicted"/>
<dbReference type="RefSeq" id="WP_037495584.1">
    <property type="nucleotide sequence ID" value="NZ_JJMU01000012.1"/>
</dbReference>
<sequence length="597" mass="67327">MKHGFHIPVLGLAFSIDTPLKVAKFGINSVVSIVDDELIERMRLFYLKQNNLPAQPISKKEDDYRAKRITAYLNMLREMVDADLSSMRAGHFSGTSDLDKYFNLLPDNSPEKQTYLTMLSSKTGIEKKQLIESLKNSIQPGDIDVNIMSKVDKVNMDQHGMPLEDKYSDATAALRGFANSTLCSAVILSAGMNPRLYNYLAELPAFFPNEAGIIEKKIALKVSDFRSAHIQAKYLAKKGLWVSEFRVESGLNCGGHAFATDGYLLGPILEEFKHRKAELLDELSAIYHQALSERKYAKLPDLTTRFTVQGGIGTAEEQSFLLTYYGFDSAGWGSPFLLVPEATTVDKETLDALAMSKKEDFYLSNASPLGVPFNNFRKSTAEQERLARIRKGRPGSPCIKKYLISNTEFSEAPICTAARVYQHAKIKELETKQLSAPEYQQAFDRITEKTCLCEGLAASAYSIYGIRKAKESSAVAICPGPNTAFFKGTYTLQQMVDHIYGRVAIDLHNRPNLFINELKLYVEYLRSYMREMAHDAKKIKFAEKFRMQLLAGINYYRTVDKTPCKIGFLNVSTFYSGLQDFEEQLLNLQHEREKRAV</sequence>
<gene>
    <name evidence="1" type="ORF">DI53_0784</name>
</gene>
<dbReference type="eggNOG" id="COG2070">
    <property type="taxonomic scope" value="Bacteria"/>
</dbReference>
<organism evidence="1 2">
    <name type="scientific">Sphingobacterium deserti</name>
    <dbReference type="NCBI Taxonomy" id="1229276"/>
    <lineage>
        <taxon>Bacteria</taxon>
        <taxon>Pseudomonadati</taxon>
        <taxon>Bacteroidota</taxon>
        <taxon>Sphingobacteriia</taxon>
        <taxon>Sphingobacteriales</taxon>
        <taxon>Sphingobacteriaceae</taxon>
        <taxon>Sphingobacterium</taxon>
    </lineage>
</organism>
<dbReference type="EMBL" id="JJMU01000012">
    <property type="protein sequence ID" value="KGE15411.1"/>
    <property type="molecule type" value="Genomic_DNA"/>
</dbReference>
<dbReference type="PATRIC" id="fig|1229276.3.peg.807"/>
<name>A0A0B8T310_9SPHI</name>
<evidence type="ECO:0000313" key="1">
    <source>
        <dbReference type="EMBL" id="KGE15411.1"/>
    </source>
</evidence>
<comment type="caution">
    <text evidence="1">The sequence shown here is derived from an EMBL/GenBank/DDBJ whole genome shotgun (WGS) entry which is preliminary data.</text>
</comment>
<keyword evidence="2" id="KW-1185">Reference proteome</keyword>
<reference evidence="2" key="1">
    <citation type="submission" date="2014-04" db="EMBL/GenBank/DDBJ databases">
        <title>Whole-Genome optical mapping and complete genome sequence of Sphingobacterium deserti sp. nov., a new spaces isolated from desert in the west of China.</title>
        <authorList>
            <person name="Teng C."/>
            <person name="Zhou Z."/>
            <person name="Li X."/>
            <person name="Chen M."/>
            <person name="Lin M."/>
            <person name="Wang L."/>
            <person name="Su S."/>
            <person name="Zhang C."/>
            <person name="Zhang W."/>
        </authorList>
    </citation>
    <scope>NUCLEOTIDE SEQUENCE [LARGE SCALE GENOMIC DNA]</scope>
    <source>
        <strain evidence="2">ACCC05744</strain>
    </source>
</reference>
<reference evidence="1 2" key="2">
    <citation type="journal article" date="2015" name="PLoS ONE">
        <title>Whole-Genome Optical Mapping and Finished Genome Sequence of Sphingobacterium deserti sp. nov., a New Species Isolated from the Western Desert of China.</title>
        <authorList>
            <person name="Teng C."/>
            <person name="Zhou Z."/>
            <person name="Molnar I."/>
            <person name="Li X."/>
            <person name="Tang R."/>
            <person name="Chen M."/>
            <person name="Wang L."/>
            <person name="Su S."/>
            <person name="Zhang W."/>
            <person name="Lin M."/>
        </authorList>
    </citation>
    <scope>NUCLEOTIDE SEQUENCE [LARGE SCALE GENOMIC DNA]</scope>
    <source>
        <strain evidence="2">ACCC05744</strain>
    </source>
</reference>
<dbReference type="STRING" id="1229276.DI53_0784"/>